<accession>A0A815DV98</accession>
<evidence type="ECO:0008006" key="6">
    <source>
        <dbReference type="Google" id="ProtNLM"/>
    </source>
</evidence>
<evidence type="ECO:0000313" key="3">
    <source>
        <dbReference type="EMBL" id="CAF3873626.1"/>
    </source>
</evidence>
<dbReference type="AlphaFoldDB" id="A0A815DV98"/>
<dbReference type="EMBL" id="CAJOBA010012134">
    <property type="protein sequence ID" value="CAF3873626.1"/>
    <property type="molecule type" value="Genomic_DNA"/>
</dbReference>
<protein>
    <recommendedName>
        <fullName evidence="6">Tetratricopeptide repeat protein</fullName>
    </recommendedName>
</protein>
<reference evidence="2" key="1">
    <citation type="submission" date="2021-02" db="EMBL/GenBank/DDBJ databases">
        <authorList>
            <person name="Nowell W R."/>
        </authorList>
    </citation>
    <scope>NUCLEOTIDE SEQUENCE</scope>
</reference>
<dbReference type="Proteomes" id="UP000677228">
    <property type="component" value="Unassembled WGS sequence"/>
</dbReference>
<keyword evidence="5" id="KW-1185">Reference proteome</keyword>
<name>A0A815DV98_9BILA</name>
<organism evidence="2 5">
    <name type="scientific">Didymodactylos carnosus</name>
    <dbReference type="NCBI Taxonomy" id="1234261"/>
    <lineage>
        <taxon>Eukaryota</taxon>
        <taxon>Metazoa</taxon>
        <taxon>Spiralia</taxon>
        <taxon>Gnathifera</taxon>
        <taxon>Rotifera</taxon>
        <taxon>Eurotatoria</taxon>
        <taxon>Bdelloidea</taxon>
        <taxon>Philodinida</taxon>
        <taxon>Philodinidae</taxon>
        <taxon>Didymodactylos</taxon>
    </lineage>
</organism>
<dbReference type="Gene3D" id="1.25.40.10">
    <property type="entry name" value="Tetratricopeptide repeat domain"/>
    <property type="match status" value="1"/>
</dbReference>
<evidence type="ECO:0000313" key="2">
    <source>
        <dbReference type="EMBL" id="CAF1301764.1"/>
    </source>
</evidence>
<dbReference type="EMBL" id="CAJNOQ010012518">
    <property type="protein sequence ID" value="CAF1301764.1"/>
    <property type="molecule type" value="Genomic_DNA"/>
</dbReference>
<sequence>MFRDYKKEIADYEKSIKMWQKYIDDYELNCSVNIAEIHRVLGLLYRNDELKHSSLENWHYDQLLTYYLKALEKCTTTTSAAANPAEVADLCASIALAYQHHQDHGDQRANVLAAIKYQQLRMQHLLKYCSPNDMKIGNTFQRLVTCYMTIDLWDEAIVNYEKALDIYIYQNNYNYYDMIHLCEAIVGIYTEQKGENYAAAIKYQLLKHEFTVKVQNEVVEDDGEDENYSKNFGIAVSHEEVADMYIKLEQYDLARKHLIEAKKYCENCDPYHKESSIGHFEEKLRSIEQFFT</sequence>
<gene>
    <name evidence="2" type="ORF">GPM918_LOCUS28556</name>
    <name evidence="1" type="ORF">OVA965_LOCUS19630</name>
    <name evidence="4" type="ORF">SRO942_LOCUS29064</name>
    <name evidence="3" type="ORF">TMI583_LOCUS19738</name>
</gene>
<evidence type="ECO:0000313" key="1">
    <source>
        <dbReference type="EMBL" id="CAF1108182.1"/>
    </source>
</evidence>
<dbReference type="OrthoDB" id="10372725at2759"/>
<dbReference type="SUPFAM" id="SSF48452">
    <property type="entry name" value="TPR-like"/>
    <property type="match status" value="1"/>
</dbReference>
<dbReference type="InterPro" id="IPR011990">
    <property type="entry name" value="TPR-like_helical_dom_sf"/>
</dbReference>
<dbReference type="EMBL" id="CAJOBC010037841">
    <property type="protein sequence ID" value="CAF4127324.1"/>
    <property type="molecule type" value="Genomic_DNA"/>
</dbReference>
<dbReference type="EMBL" id="CAJNOK010010172">
    <property type="protein sequence ID" value="CAF1108182.1"/>
    <property type="molecule type" value="Genomic_DNA"/>
</dbReference>
<comment type="caution">
    <text evidence="2">The sequence shown here is derived from an EMBL/GenBank/DDBJ whole genome shotgun (WGS) entry which is preliminary data.</text>
</comment>
<evidence type="ECO:0000313" key="4">
    <source>
        <dbReference type="EMBL" id="CAF4127324.1"/>
    </source>
</evidence>
<dbReference type="Proteomes" id="UP000682733">
    <property type="component" value="Unassembled WGS sequence"/>
</dbReference>
<dbReference type="Proteomes" id="UP000663829">
    <property type="component" value="Unassembled WGS sequence"/>
</dbReference>
<evidence type="ECO:0000313" key="5">
    <source>
        <dbReference type="Proteomes" id="UP000663829"/>
    </source>
</evidence>
<proteinExistence type="predicted"/>
<dbReference type="Proteomes" id="UP000681722">
    <property type="component" value="Unassembled WGS sequence"/>
</dbReference>